<dbReference type="EMBL" id="CP034346">
    <property type="protein sequence ID" value="AZS13806.1"/>
    <property type="molecule type" value="Genomic_DNA"/>
</dbReference>
<dbReference type="AlphaFoldDB" id="A0A3Q9I6K1"/>
<dbReference type="OrthoDB" id="2050493at2"/>
<keyword evidence="2" id="KW-1185">Reference proteome</keyword>
<reference evidence="2" key="1">
    <citation type="submission" date="2018-12" db="EMBL/GenBank/DDBJ databases">
        <title>Complete genome sequence of Paenibacillus sp. MBLB1234.</title>
        <authorList>
            <person name="Nam Y.-D."/>
            <person name="Kang J."/>
            <person name="Chung W.-H."/>
            <person name="Park Y.S."/>
        </authorList>
    </citation>
    <scope>NUCLEOTIDE SEQUENCE [LARGE SCALE GENOMIC DNA]</scope>
    <source>
        <strain evidence="2">MBLB1234</strain>
    </source>
</reference>
<protein>
    <submittedName>
        <fullName evidence="1">Uncharacterized protein</fullName>
    </submittedName>
</protein>
<evidence type="ECO:0000313" key="1">
    <source>
        <dbReference type="EMBL" id="AZS13806.1"/>
    </source>
</evidence>
<name>A0A3Q9I6K1_9BACL</name>
<gene>
    <name evidence="1" type="ORF">EI981_04520</name>
</gene>
<dbReference type="KEGG" id="plut:EI981_04520"/>
<organism evidence="1 2">
    <name type="scientific">Paenibacillus lutimineralis</name>
    <dbReference type="NCBI Taxonomy" id="2707005"/>
    <lineage>
        <taxon>Bacteria</taxon>
        <taxon>Bacillati</taxon>
        <taxon>Bacillota</taxon>
        <taxon>Bacilli</taxon>
        <taxon>Bacillales</taxon>
        <taxon>Paenibacillaceae</taxon>
        <taxon>Paenibacillus</taxon>
    </lineage>
</organism>
<accession>A0A3Q9I6K1</accession>
<sequence length="87" mass="10127">MEFYFKTIGTKVHLYREAGLFDDDLGELKETFTKKLKTNKIFGENFELEDISGVFSKGQRYSIKSTKGLSGVLEKKKFSNRYTLKEK</sequence>
<dbReference type="Proteomes" id="UP000270678">
    <property type="component" value="Chromosome"/>
</dbReference>
<proteinExistence type="predicted"/>
<evidence type="ECO:0000313" key="2">
    <source>
        <dbReference type="Proteomes" id="UP000270678"/>
    </source>
</evidence>